<gene>
    <name evidence="1" type="primary">ycf86</name>
</gene>
<name>A0A8E7PG11_9FLOR</name>
<sequence>MNVHDLNVKIKKLHKKYNRKLINYLYKPGVMAGKKTVNKKSTVYIIEFDDYTRIWFFQKELKFIKYQKN</sequence>
<dbReference type="InterPro" id="IPR021291">
    <property type="entry name" value="Tsr0524-like"/>
</dbReference>
<protein>
    <submittedName>
        <fullName evidence="1">Cytochrome b6-f complex subunit petP</fullName>
    </submittedName>
</protein>
<accession>A0A8E7PG11</accession>
<reference evidence="1" key="2">
    <citation type="journal article" date="2021" name="Genomics">
        <title>Comparative analysis of mitochondrial genomes of Nirvanini and Evacanthini (Hemiptera: Cicadellidae) reveals an explicit evolutionary relationship.</title>
        <authorList>
            <person name="Du Y."/>
            <person name="Liang Z."/>
            <person name="Dietrich C.H."/>
            <person name="Dai W."/>
        </authorList>
    </citation>
    <scope>NUCLEOTIDE SEQUENCE</scope>
</reference>
<dbReference type="EMBL" id="MN240356">
    <property type="protein sequence ID" value="QVY58042.1"/>
    <property type="molecule type" value="Genomic_DNA"/>
</dbReference>
<geneLocation type="plastid" evidence="1"/>
<keyword evidence="1" id="KW-0934">Plastid</keyword>
<dbReference type="Pfam" id="PF11061">
    <property type="entry name" value="Tsr0524-like"/>
    <property type="match status" value="1"/>
</dbReference>
<evidence type="ECO:0000313" key="1">
    <source>
        <dbReference type="EMBL" id="QVY58042.1"/>
    </source>
</evidence>
<organism evidence="1">
    <name type="scientific">Betaphycus gelatinus</name>
    <dbReference type="NCBI Taxonomy" id="1191690"/>
    <lineage>
        <taxon>Eukaryota</taxon>
        <taxon>Rhodophyta</taxon>
        <taxon>Florideophyceae</taxon>
        <taxon>Rhodymeniophycidae</taxon>
        <taxon>Gigartinales</taxon>
        <taxon>Solieriaceae</taxon>
        <taxon>Betaphycus</taxon>
    </lineage>
</organism>
<proteinExistence type="predicted"/>
<dbReference type="AlphaFoldDB" id="A0A8E7PG11"/>
<reference evidence="1" key="1">
    <citation type="submission" date="2019-07" db="EMBL/GenBank/DDBJ databases">
        <authorList>
            <person name="Zhang J."/>
            <person name="Liu T."/>
        </authorList>
    </citation>
    <scope>NUCLEOTIDE SEQUENCE</scope>
</reference>